<dbReference type="SUPFAM" id="SSF161098">
    <property type="entry name" value="MetI-like"/>
    <property type="match status" value="1"/>
</dbReference>
<keyword evidence="6 7" id="KW-0472">Membrane</keyword>
<evidence type="ECO:0000313" key="9">
    <source>
        <dbReference type="EMBL" id="WZL75824.1"/>
    </source>
</evidence>
<name>A0ABZ2YA01_9BACT</name>
<feature type="transmembrane region" description="Helical" evidence="7">
    <location>
        <begin position="145"/>
        <end position="165"/>
    </location>
</feature>
<dbReference type="PANTHER" id="PTHR32243">
    <property type="entry name" value="MALTOSE TRANSPORT SYSTEM PERMEASE-RELATED"/>
    <property type="match status" value="1"/>
</dbReference>
<feature type="transmembrane region" description="Helical" evidence="7">
    <location>
        <begin position="73"/>
        <end position="100"/>
    </location>
</feature>
<evidence type="ECO:0000256" key="6">
    <source>
        <dbReference type="ARBA" id="ARBA00023136"/>
    </source>
</evidence>
<dbReference type="PROSITE" id="PS50928">
    <property type="entry name" value="ABC_TM1"/>
    <property type="match status" value="1"/>
</dbReference>
<sequence length="279" mass="31692">MLEPMRKEARIAFRQLLIYVLVVFVILVFFLPVYWVVITAFKHGSEVFEYRFIFKPTVDNFKSVLTEASFRRYYYNSLVVSSVSTLLALLIGFPLSYALIRFGFRGRENLSFWILSLRMIPPIVVAIPFFLMFKKIGFFDTLTGLILIYTNFNLPFVVWILRGFIENVPVELEEAAMIDGCSRWSALRFVTVPISLVGIVTVAILCFIFVWNEFLFALVLTGVKSRTVTVAVFSFMGFAEISWGLMCAASVLASAPIVVFGIVVRKQLISGLTFGALKE</sequence>
<dbReference type="Pfam" id="PF00528">
    <property type="entry name" value="BPD_transp_1"/>
    <property type="match status" value="1"/>
</dbReference>
<evidence type="ECO:0000256" key="4">
    <source>
        <dbReference type="ARBA" id="ARBA00022692"/>
    </source>
</evidence>
<evidence type="ECO:0000256" key="7">
    <source>
        <dbReference type="RuleBase" id="RU363032"/>
    </source>
</evidence>
<comment type="subcellular location">
    <subcellularLocation>
        <location evidence="1 7">Cell membrane</location>
        <topology evidence="1 7">Multi-pass membrane protein</topology>
    </subcellularLocation>
</comment>
<keyword evidence="2 7" id="KW-0813">Transport</keyword>
<dbReference type="Proteomes" id="UP001461341">
    <property type="component" value="Chromosome"/>
</dbReference>
<dbReference type="Gene3D" id="1.10.3720.10">
    <property type="entry name" value="MetI-like"/>
    <property type="match status" value="1"/>
</dbReference>
<dbReference type="InterPro" id="IPR050901">
    <property type="entry name" value="BP-dep_ABC_trans_perm"/>
</dbReference>
<feature type="domain" description="ABC transmembrane type-1" evidence="8">
    <location>
        <begin position="74"/>
        <end position="264"/>
    </location>
</feature>
<keyword evidence="4 7" id="KW-0812">Transmembrane</keyword>
<dbReference type="InterPro" id="IPR035906">
    <property type="entry name" value="MetI-like_sf"/>
</dbReference>
<feature type="transmembrane region" description="Helical" evidence="7">
    <location>
        <begin position="16"/>
        <end position="37"/>
    </location>
</feature>
<reference evidence="9 10" key="1">
    <citation type="submission" date="2023-03" db="EMBL/GenBank/DDBJ databases">
        <title>Novel Species.</title>
        <authorList>
            <person name="Ma S."/>
        </authorList>
    </citation>
    <scope>NUCLEOTIDE SEQUENCE [LARGE SCALE GENOMIC DNA]</scope>
    <source>
        <strain evidence="9 10">B11</strain>
    </source>
</reference>
<comment type="similarity">
    <text evidence="7">Belongs to the binding-protein-dependent transport system permease family.</text>
</comment>
<gene>
    <name evidence="9" type="ORF">QBE54_09575</name>
</gene>
<keyword evidence="3" id="KW-1003">Cell membrane</keyword>
<keyword evidence="10" id="KW-1185">Reference proteome</keyword>
<proteinExistence type="inferred from homology"/>
<feature type="transmembrane region" description="Helical" evidence="7">
    <location>
        <begin position="112"/>
        <end position="133"/>
    </location>
</feature>
<dbReference type="InterPro" id="IPR000515">
    <property type="entry name" value="MetI-like"/>
</dbReference>
<evidence type="ECO:0000256" key="2">
    <source>
        <dbReference type="ARBA" id="ARBA00022448"/>
    </source>
</evidence>
<evidence type="ECO:0000313" key="10">
    <source>
        <dbReference type="Proteomes" id="UP001461341"/>
    </source>
</evidence>
<protein>
    <submittedName>
        <fullName evidence="9">Carbohydrate ABC transporter permease</fullName>
    </submittedName>
</protein>
<dbReference type="PANTHER" id="PTHR32243:SF18">
    <property type="entry name" value="INNER MEMBRANE ABC TRANSPORTER PERMEASE PROTEIN YCJP"/>
    <property type="match status" value="1"/>
</dbReference>
<dbReference type="EMBL" id="CP121689">
    <property type="protein sequence ID" value="WZL75824.1"/>
    <property type="molecule type" value="Genomic_DNA"/>
</dbReference>
<feature type="transmembrane region" description="Helical" evidence="7">
    <location>
        <begin position="186"/>
        <end position="211"/>
    </location>
</feature>
<evidence type="ECO:0000256" key="1">
    <source>
        <dbReference type="ARBA" id="ARBA00004651"/>
    </source>
</evidence>
<accession>A0ABZ2YA01</accession>
<feature type="transmembrane region" description="Helical" evidence="7">
    <location>
        <begin position="241"/>
        <end position="264"/>
    </location>
</feature>
<dbReference type="RefSeq" id="WP_369017973.1">
    <property type="nucleotide sequence ID" value="NZ_CP121689.1"/>
</dbReference>
<dbReference type="CDD" id="cd06261">
    <property type="entry name" value="TM_PBP2"/>
    <property type="match status" value="1"/>
</dbReference>
<keyword evidence="5 7" id="KW-1133">Transmembrane helix</keyword>
<evidence type="ECO:0000256" key="5">
    <source>
        <dbReference type="ARBA" id="ARBA00022989"/>
    </source>
</evidence>
<evidence type="ECO:0000256" key="3">
    <source>
        <dbReference type="ARBA" id="ARBA00022475"/>
    </source>
</evidence>
<evidence type="ECO:0000259" key="8">
    <source>
        <dbReference type="PROSITE" id="PS50928"/>
    </source>
</evidence>
<organism evidence="9 10">
    <name type="scientific">Thermatribacter velox</name>
    <dbReference type="NCBI Taxonomy" id="3039681"/>
    <lineage>
        <taxon>Bacteria</taxon>
        <taxon>Pseudomonadati</taxon>
        <taxon>Atribacterota</taxon>
        <taxon>Atribacteria</taxon>
        <taxon>Atribacterales</taxon>
        <taxon>Thermatribacteraceae</taxon>
        <taxon>Thermatribacter</taxon>
    </lineage>
</organism>